<dbReference type="Pfam" id="PF11799">
    <property type="entry name" value="IMS_C"/>
    <property type="match status" value="1"/>
</dbReference>
<keyword evidence="3 6" id="KW-0548">Nucleotidyltransferase</keyword>
<keyword evidence="6" id="KW-0963">Cytoplasm</keyword>
<proteinExistence type="inferred from homology"/>
<dbReference type="Gene3D" id="3.30.1490.100">
    <property type="entry name" value="DNA polymerase, Y-family, little finger domain"/>
    <property type="match status" value="1"/>
</dbReference>
<comment type="subcellular location">
    <subcellularLocation>
        <location evidence="6">Cytoplasm</location>
    </subcellularLocation>
</comment>
<dbReference type="Gene3D" id="1.10.150.20">
    <property type="entry name" value="5' to 3' exonuclease, C-terminal subdomain"/>
    <property type="match status" value="1"/>
</dbReference>
<evidence type="ECO:0000256" key="6">
    <source>
        <dbReference type="HAMAP-Rule" id="MF_01113"/>
    </source>
</evidence>
<dbReference type="Proteomes" id="UP001057481">
    <property type="component" value="Unassembled WGS sequence"/>
</dbReference>
<accession>A0ABT0VHT8</accession>
<sequence length="358" mass="41264">MRKIIHVDMDAFYAQVEMRDNPNLKNVPLVLAKDPRLTNGHGVVATANYLARELGIHSAMSANEAKKLAPHAIFLTPNFAKYQKVSQQVHDIFQHYTDMIEPIAFDEAYLDVTNNKLDIVNEVNLARRLQDEIWQQLALTCSLGISYNKFIAKLASEYNKPVGTVIIHPNDAIEFLQQLPIEDFRGVGKKTLLSMYQEKIYTGADLYHKQLGWLTNKFGRLGYELYQHVRGIDERPVMWQRERKSIGKELTFTLAITSQQRANDVLNQLVTKLVYLLKQYEKHGRTIVMKIRYHDFETVTKRVTKPDFYKLDETIILAEVLILFNELGGLKKPIRLLGITFTNLAPISFENINLPLFD</sequence>
<dbReference type="PROSITE" id="PS50173">
    <property type="entry name" value="UMUC"/>
    <property type="match status" value="1"/>
</dbReference>
<dbReference type="SUPFAM" id="SSF56672">
    <property type="entry name" value="DNA/RNA polymerases"/>
    <property type="match status" value="1"/>
</dbReference>
<dbReference type="CDD" id="cd03586">
    <property type="entry name" value="PolY_Pol_IV_kappa"/>
    <property type="match status" value="1"/>
</dbReference>
<name>A0ABT0VHT8_9LACO</name>
<comment type="caution">
    <text evidence="8">The sequence shown here is derived from an EMBL/GenBank/DDBJ whole genome shotgun (WGS) entry which is preliminary data.</text>
</comment>
<keyword evidence="6" id="KW-0227">DNA damage</keyword>
<evidence type="ECO:0000313" key="8">
    <source>
        <dbReference type="EMBL" id="MCM2437402.1"/>
    </source>
</evidence>
<dbReference type="GO" id="GO:0003887">
    <property type="term" value="F:DNA-directed DNA polymerase activity"/>
    <property type="evidence" value="ECO:0007669"/>
    <property type="project" value="UniProtKB-EC"/>
</dbReference>
<protein>
    <recommendedName>
        <fullName evidence="6">DNA polymerase IV</fullName>
        <shortName evidence="6">Pol IV</shortName>
        <ecNumber evidence="6">2.7.7.7</ecNumber>
    </recommendedName>
</protein>
<dbReference type="InterPro" id="IPR036775">
    <property type="entry name" value="DNA_pol_Y-fam_lit_finger_sf"/>
</dbReference>
<organism evidence="8 9">
    <name type="scientific">Periweissella beninensis</name>
    <dbReference type="NCBI Taxonomy" id="504936"/>
    <lineage>
        <taxon>Bacteria</taxon>
        <taxon>Bacillati</taxon>
        <taxon>Bacillota</taxon>
        <taxon>Bacilli</taxon>
        <taxon>Lactobacillales</taxon>
        <taxon>Lactobacillaceae</taxon>
        <taxon>Periweissella</taxon>
    </lineage>
</organism>
<dbReference type="InterPro" id="IPR043128">
    <property type="entry name" value="Rev_trsase/Diguanyl_cyclase"/>
</dbReference>
<dbReference type="InterPro" id="IPR022880">
    <property type="entry name" value="DNApol_IV"/>
</dbReference>
<keyword evidence="6" id="KW-0234">DNA repair</keyword>
<dbReference type="InterPro" id="IPR043502">
    <property type="entry name" value="DNA/RNA_pol_sf"/>
</dbReference>
<keyword evidence="2 6" id="KW-0515">Mutator protein</keyword>
<dbReference type="EC" id="2.7.7.7" evidence="6"/>
<dbReference type="HAMAP" id="MF_01113">
    <property type="entry name" value="DNApol_IV"/>
    <property type="match status" value="1"/>
</dbReference>
<dbReference type="EMBL" id="JAGMVS010000063">
    <property type="protein sequence ID" value="MCM2437402.1"/>
    <property type="molecule type" value="Genomic_DNA"/>
</dbReference>
<evidence type="ECO:0000256" key="3">
    <source>
        <dbReference type="ARBA" id="ARBA00022695"/>
    </source>
</evidence>
<evidence type="ECO:0000256" key="4">
    <source>
        <dbReference type="ARBA" id="ARBA00022705"/>
    </source>
</evidence>
<comment type="subunit">
    <text evidence="6">Monomer.</text>
</comment>
<keyword evidence="6" id="KW-0238">DNA-binding</keyword>
<feature type="binding site" evidence="6">
    <location>
        <position position="106"/>
    </location>
    <ligand>
        <name>Mg(2+)</name>
        <dbReference type="ChEBI" id="CHEBI:18420"/>
    </ligand>
</feature>
<comment type="similarity">
    <text evidence="1 6">Belongs to the DNA polymerase type-Y family.</text>
</comment>
<dbReference type="Gene3D" id="3.40.1170.60">
    <property type="match status" value="1"/>
</dbReference>
<evidence type="ECO:0000313" key="9">
    <source>
        <dbReference type="Proteomes" id="UP001057481"/>
    </source>
</evidence>
<dbReference type="SUPFAM" id="SSF100879">
    <property type="entry name" value="Lesion bypass DNA polymerase (Y-family), little finger domain"/>
    <property type="match status" value="1"/>
</dbReference>
<dbReference type="RefSeq" id="WP_205143459.1">
    <property type="nucleotide sequence ID" value="NZ_JAFBDN010000006.1"/>
</dbReference>
<evidence type="ECO:0000256" key="1">
    <source>
        <dbReference type="ARBA" id="ARBA00010945"/>
    </source>
</evidence>
<keyword evidence="6" id="KW-0460">Magnesium</keyword>
<feature type="site" description="Substrate discrimination" evidence="6">
    <location>
        <position position="13"/>
    </location>
</feature>
<keyword evidence="9" id="KW-1185">Reference proteome</keyword>
<dbReference type="Pfam" id="PF00817">
    <property type="entry name" value="IMS"/>
    <property type="match status" value="1"/>
</dbReference>
<keyword evidence="6 8" id="KW-0808">Transferase</keyword>
<feature type="domain" description="UmuC" evidence="7">
    <location>
        <begin position="4"/>
        <end position="188"/>
    </location>
</feature>
<keyword evidence="4 6" id="KW-0235">DNA replication</keyword>
<feature type="active site" evidence="6">
    <location>
        <position position="107"/>
    </location>
</feature>
<evidence type="ECO:0000259" key="7">
    <source>
        <dbReference type="PROSITE" id="PS50173"/>
    </source>
</evidence>
<keyword evidence="5 6" id="KW-0239">DNA-directed DNA polymerase</keyword>
<dbReference type="NCBIfam" id="NF002677">
    <property type="entry name" value="PRK02406.1"/>
    <property type="match status" value="1"/>
</dbReference>
<dbReference type="InterPro" id="IPR001126">
    <property type="entry name" value="UmuC"/>
</dbReference>
<evidence type="ECO:0000256" key="5">
    <source>
        <dbReference type="ARBA" id="ARBA00022932"/>
    </source>
</evidence>
<dbReference type="Gene3D" id="3.30.70.270">
    <property type="match status" value="1"/>
</dbReference>
<comment type="cofactor">
    <cofactor evidence="6">
        <name>Mg(2+)</name>
        <dbReference type="ChEBI" id="CHEBI:18420"/>
    </cofactor>
    <text evidence="6">Binds 2 magnesium ions per subunit.</text>
</comment>
<dbReference type="PANTHER" id="PTHR11076">
    <property type="entry name" value="DNA REPAIR POLYMERASE UMUC / TRANSFERASE FAMILY MEMBER"/>
    <property type="match status" value="1"/>
</dbReference>
<keyword evidence="6" id="KW-0479">Metal-binding</keyword>
<comment type="function">
    <text evidence="6">Poorly processive, error-prone DNA polymerase involved in untargeted mutagenesis. Copies undamaged DNA at stalled replication forks, which arise in vivo from mismatched or misaligned primer ends. These misaligned primers can be extended by PolIV. Exhibits no 3'-5' exonuclease (proofreading) activity. May be involved in translesional synthesis, in conjunction with the beta clamp from PolIII.</text>
</comment>
<gene>
    <name evidence="6 8" type="primary">dinB</name>
    <name evidence="8" type="ORF">KAK10_05705</name>
</gene>
<dbReference type="PANTHER" id="PTHR11076:SF33">
    <property type="entry name" value="DNA POLYMERASE KAPPA"/>
    <property type="match status" value="1"/>
</dbReference>
<evidence type="ECO:0000256" key="2">
    <source>
        <dbReference type="ARBA" id="ARBA00022457"/>
    </source>
</evidence>
<feature type="binding site" evidence="6">
    <location>
        <position position="8"/>
    </location>
    <ligand>
        <name>Mg(2+)</name>
        <dbReference type="ChEBI" id="CHEBI:18420"/>
    </ligand>
</feature>
<dbReference type="InterPro" id="IPR050116">
    <property type="entry name" value="DNA_polymerase-Y"/>
</dbReference>
<comment type="catalytic activity">
    <reaction evidence="6">
        <text>DNA(n) + a 2'-deoxyribonucleoside 5'-triphosphate = DNA(n+1) + diphosphate</text>
        <dbReference type="Rhea" id="RHEA:22508"/>
        <dbReference type="Rhea" id="RHEA-COMP:17339"/>
        <dbReference type="Rhea" id="RHEA-COMP:17340"/>
        <dbReference type="ChEBI" id="CHEBI:33019"/>
        <dbReference type="ChEBI" id="CHEBI:61560"/>
        <dbReference type="ChEBI" id="CHEBI:173112"/>
        <dbReference type="EC" id="2.7.7.7"/>
    </reaction>
</comment>
<dbReference type="InterPro" id="IPR017961">
    <property type="entry name" value="DNA_pol_Y-fam_little_finger"/>
</dbReference>
<reference evidence="8" key="1">
    <citation type="submission" date="2021-04" db="EMBL/GenBank/DDBJ databases">
        <title>Taxonomic assessment of Weissella genus.</title>
        <authorList>
            <person name="Fanelli F."/>
            <person name="Chieffi D."/>
            <person name="Dell'Aquila A."/>
            <person name="Gyu-Sung C."/>
            <person name="Franz C.M.A.P."/>
            <person name="Fusco V."/>
        </authorList>
    </citation>
    <scope>NUCLEOTIDE SEQUENCE</scope>
    <source>
        <strain evidence="8">LMG 25373</strain>
    </source>
</reference>